<dbReference type="VEuPathDB" id="FungiDB:CH63R_08963"/>
<dbReference type="STRING" id="759273.H1UV35"/>
<dbReference type="Proteomes" id="UP000007174">
    <property type="component" value="Unassembled WGS sequence"/>
</dbReference>
<evidence type="ECO:0000313" key="2">
    <source>
        <dbReference type="EMBL" id="CCF31836.1"/>
    </source>
</evidence>
<dbReference type="AlphaFoldDB" id="H1UV35"/>
<gene>
    <name evidence="2" type="ORF">CH063_16142</name>
</gene>
<organism evidence="2 3">
    <name type="scientific">Colletotrichum higginsianum (strain IMI 349063)</name>
    <name type="common">Crucifer anthracnose fungus</name>
    <dbReference type="NCBI Taxonomy" id="759273"/>
    <lineage>
        <taxon>Eukaryota</taxon>
        <taxon>Fungi</taxon>
        <taxon>Dikarya</taxon>
        <taxon>Ascomycota</taxon>
        <taxon>Pezizomycotina</taxon>
        <taxon>Sordariomycetes</taxon>
        <taxon>Hypocreomycetidae</taxon>
        <taxon>Glomerellales</taxon>
        <taxon>Glomerellaceae</taxon>
        <taxon>Colletotrichum</taxon>
        <taxon>Colletotrichum destructivum species complex</taxon>
    </lineage>
</organism>
<dbReference type="EMBL" id="CACQ02000175">
    <property type="protein sequence ID" value="CCF31836.1"/>
    <property type="molecule type" value="Genomic_DNA"/>
</dbReference>
<evidence type="ECO:0000256" key="1">
    <source>
        <dbReference type="SAM" id="MobiDB-lite"/>
    </source>
</evidence>
<evidence type="ECO:0000313" key="3">
    <source>
        <dbReference type="Proteomes" id="UP000007174"/>
    </source>
</evidence>
<reference evidence="3" key="1">
    <citation type="journal article" date="2012" name="Nat. Genet.">
        <title>Lifestyle transitions in plant pathogenic Colletotrichum fungi deciphered by genome and transcriptome analyses.</title>
        <authorList>
            <person name="O'Connell R.J."/>
            <person name="Thon M.R."/>
            <person name="Hacquard S."/>
            <person name="Amyotte S.G."/>
            <person name="Kleemann J."/>
            <person name="Torres M.F."/>
            <person name="Damm U."/>
            <person name="Buiate E.A."/>
            <person name="Epstein L."/>
            <person name="Alkan N."/>
            <person name="Altmueller J."/>
            <person name="Alvarado-Balderrama L."/>
            <person name="Bauser C.A."/>
            <person name="Becker C."/>
            <person name="Birren B.W."/>
            <person name="Chen Z."/>
            <person name="Choi J."/>
            <person name="Crouch J.A."/>
            <person name="Duvick J.P."/>
            <person name="Farman M.A."/>
            <person name="Gan P."/>
            <person name="Heiman D."/>
            <person name="Henrissat B."/>
            <person name="Howard R.J."/>
            <person name="Kabbage M."/>
            <person name="Koch C."/>
            <person name="Kracher B."/>
            <person name="Kubo Y."/>
            <person name="Law A.D."/>
            <person name="Lebrun M.-H."/>
            <person name="Lee Y.-H."/>
            <person name="Miyara I."/>
            <person name="Moore N."/>
            <person name="Neumann U."/>
            <person name="Nordstroem K."/>
            <person name="Panaccione D.G."/>
            <person name="Panstruga R."/>
            <person name="Place M."/>
            <person name="Proctor R.H."/>
            <person name="Prusky D."/>
            <person name="Rech G."/>
            <person name="Reinhardt R."/>
            <person name="Rollins J.A."/>
            <person name="Rounsley S."/>
            <person name="Schardl C.L."/>
            <person name="Schwartz D.C."/>
            <person name="Shenoy N."/>
            <person name="Shirasu K."/>
            <person name="Sikhakolli U.R."/>
            <person name="Stueber K."/>
            <person name="Sukno S.A."/>
            <person name="Sweigard J.A."/>
            <person name="Takano Y."/>
            <person name="Takahara H."/>
            <person name="Trail F."/>
            <person name="van der Does H.C."/>
            <person name="Voll L.M."/>
            <person name="Will I."/>
            <person name="Young S."/>
            <person name="Zeng Q."/>
            <person name="Zhang J."/>
            <person name="Zhou S."/>
            <person name="Dickman M.B."/>
            <person name="Schulze-Lefert P."/>
            <person name="Ver Loren van Themaat E."/>
            <person name="Ma L.-J."/>
            <person name="Vaillancourt L.J."/>
        </authorList>
    </citation>
    <scope>NUCLEOTIDE SEQUENCE [LARGE SCALE GENOMIC DNA]</scope>
    <source>
        <strain evidence="3">IMI 349063</strain>
    </source>
</reference>
<protein>
    <submittedName>
        <fullName evidence="2">Uncharacterized protein</fullName>
    </submittedName>
</protein>
<sequence>MFDNAEEDKDLESQVSKASSASSKDGETDNKSATKAEQESKAGVDKAQEETKPAATSQSTESQKIDSKEK</sequence>
<proteinExistence type="predicted"/>
<dbReference type="HOGENOM" id="CLU_2757635_0_0_1"/>
<accession>H1UV35</accession>
<feature type="region of interest" description="Disordered" evidence="1">
    <location>
        <begin position="1"/>
        <end position="70"/>
    </location>
</feature>
<feature type="compositionally biased region" description="Acidic residues" evidence="1">
    <location>
        <begin position="1"/>
        <end position="10"/>
    </location>
</feature>
<feature type="compositionally biased region" description="Basic and acidic residues" evidence="1">
    <location>
        <begin position="24"/>
        <end position="52"/>
    </location>
</feature>
<name>H1UV35_COLHI</name>